<dbReference type="InterPro" id="IPR021005">
    <property type="entry name" value="Znf_CGNR"/>
</dbReference>
<reference evidence="3" key="1">
    <citation type="submission" date="2017-04" db="EMBL/GenBank/DDBJ databases">
        <authorList>
            <person name="Song Y."/>
            <person name="Cho B.-K."/>
        </authorList>
    </citation>
    <scope>NUCLEOTIDE SEQUENCE [LARGE SCALE GENOMIC DNA]</scope>
    <source>
        <strain evidence="3">SL1</strain>
    </source>
</reference>
<evidence type="ECO:0000313" key="2">
    <source>
        <dbReference type="EMBL" id="AWI04915.1"/>
    </source>
</evidence>
<dbReference type="InterPro" id="IPR010852">
    <property type="entry name" value="ABATE"/>
</dbReference>
<feature type="domain" description="Zinc finger CGNR" evidence="1">
    <location>
        <begin position="139"/>
        <end position="179"/>
    </location>
</feature>
<dbReference type="SUPFAM" id="SSF160904">
    <property type="entry name" value="Jann2411-like"/>
    <property type="match status" value="1"/>
</dbReference>
<dbReference type="Pfam" id="PF11706">
    <property type="entry name" value="zf-CGNR"/>
    <property type="match status" value="1"/>
</dbReference>
<organism evidence="2 3">
    <name type="scientific">Clostridium drakei</name>
    <dbReference type="NCBI Taxonomy" id="332101"/>
    <lineage>
        <taxon>Bacteria</taxon>
        <taxon>Bacillati</taxon>
        <taxon>Bacillota</taxon>
        <taxon>Clostridia</taxon>
        <taxon>Eubacteriales</taxon>
        <taxon>Clostridiaceae</taxon>
        <taxon>Clostridium</taxon>
    </lineage>
</organism>
<accession>A0A2U8DR33</accession>
<evidence type="ECO:0000259" key="1">
    <source>
        <dbReference type="Pfam" id="PF11706"/>
    </source>
</evidence>
<name>A0A2U8DR33_9CLOT</name>
<dbReference type="Proteomes" id="UP000244910">
    <property type="component" value="Chromosome"/>
</dbReference>
<keyword evidence="3" id="KW-1185">Reference proteome</keyword>
<dbReference type="PANTHER" id="PTHR35525">
    <property type="entry name" value="BLL6575 PROTEIN"/>
    <property type="match status" value="1"/>
</dbReference>
<proteinExistence type="predicted"/>
<dbReference type="KEGG" id="cdrk:B9W14_10540"/>
<gene>
    <name evidence="2" type="ORF">B9W14_10540</name>
</gene>
<dbReference type="Gene3D" id="1.10.3300.10">
    <property type="entry name" value="Jann2411-like domain"/>
    <property type="match status" value="1"/>
</dbReference>
<evidence type="ECO:0000313" key="3">
    <source>
        <dbReference type="Proteomes" id="UP000244910"/>
    </source>
</evidence>
<protein>
    <recommendedName>
        <fullName evidence="1">Zinc finger CGNR domain-containing protein</fullName>
    </recommendedName>
</protein>
<sequence>MEVIKMELLCIDFINSQWYKTHKVFKELLKDEKWFKNFCLKWNLSITYMPNKEMIDTLLGLREFLSYVTNNLCTKKTIDLKDINKINEYLKAFSFYKMIEKEKDSFSLKTIPVKSDLSFILFEIISSFAELITKYDIQRIKLCENPECGWIFYDESRNRTRKWCDNTCATLIKVRRFRENQKHIQRKSK</sequence>
<dbReference type="EMBL" id="CP020953">
    <property type="protein sequence ID" value="AWI04915.1"/>
    <property type="molecule type" value="Genomic_DNA"/>
</dbReference>
<dbReference type="InterPro" id="IPR023286">
    <property type="entry name" value="ABATE_dom_sf"/>
</dbReference>
<dbReference type="OrthoDB" id="123307at2"/>
<dbReference type="AlphaFoldDB" id="A0A2U8DR33"/>
<dbReference type="PANTHER" id="PTHR35525:SF3">
    <property type="entry name" value="BLL6575 PROTEIN"/>
    <property type="match status" value="1"/>
</dbReference>